<reference evidence="1 2" key="1">
    <citation type="submission" date="2018-06" db="EMBL/GenBank/DDBJ databases">
        <title>Genome analysis of cellulolytic fungus Trichoderma lentiforme CFAM-422.</title>
        <authorList>
            <person name="Steindorff A.S."/>
            <person name="Formighieri E.F."/>
            <person name="Midorikawa G.E.O."/>
            <person name="Tamietti M.S."/>
            <person name="Ramos E.Z."/>
            <person name="Silva A.S."/>
            <person name="Bon E.P.S."/>
            <person name="Mendes T.D."/>
            <person name="Damaso M.C.T."/>
            <person name="Favaro L.C.L."/>
        </authorList>
    </citation>
    <scope>NUCLEOTIDE SEQUENCE [LARGE SCALE GENOMIC DNA]</scope>
    <source>
        <strain evidence="1 2">CFAM-422</strain>
    </source>
</reference>
<sequence length="63" mass="6917">MQGAQELVIYDGQATRLLALWLAVASPDGDAFRQRTAILAFAWSHTTIENFTQVDRLLLAALG</sequence>
<evidence type="ECO:0000313" key="2">
    <source>
        <dbReference type="Proteomes" id="UP000801864"/>
    </source>
</evidence>
<organism evidence="1 2">
    <name type="scientific">Trichoderma lentiforme</name>
    <dbReference type="NCBI Taxonomy" id="1567552"/>
    <lineage>
        <taxon>Eukaryota</taxon>
        <taxon>Fungi</taxon>
        <taxon>Dikarya</taxon>
        <taxon>Ascomycota</taxon>
        <taxon>Pezizomycotina</taxon>
        <taxon>Sordariomycetes</taxon>
        <taxon>Hypocreomycetidae</taxon>
        <taxon>Hypocreales</taxon>
        <taxon>Hypocreaceae</taxon>
        <taxon>Trichoderma</taxon>
    </lineage>
</organism>
<keyword evidence="2" id="KW-1185">Reference proteome</keyword>
<dbReference type="AlphaFoldDB" id="A0A9P5CB65"/>
<comment type="caution">
    <text evidence="1">The sequence shown here is derived from an EMBL/GenBank/DDBJ whole genome shotgun (WGS) entry which is preliminary data.</text>
</comment>
<protein>
    <submittedName>
        <fullName evidence="1">Uncharacterized protein</fullName>
    </submittedName>
</protein>
<dbReference type="EMBL" id="QLNT01000012">
    <property type="protein sequence ID" value="KAF3069564.1"/>
    <property type="molecule type" value="Genomic_DNA"/>
</dbReference>
<evidence type="ECO:0000313" key="1">
    <source>
        <dbReference type="EMBL" id="KAF3069564.1"/>
    </source>
</evidence>
<name>A0A9P5CB65_9HYPO</name>
<accession>A0A9P5CB65</accession>
<gene>
    <name evidence="1" type="ORF">CFAM422_007268</name>
</gene>
<proteinExistence type="predicted"/>
<dbReference type="Proteomes" id="UP000801864">
    <property type="component" value="Unassembled WGS sequence"/>
</dbReference>